<dbReference type="AlphaFoldDB" id="A0AAD6URY5"/>
<reference evidence="1" key="1">
    <citation type="submission" date="2023-03" db="EMBL/GenBank/DDBJ databases">
        <title>Massive genome expansion in bonnet fungi (Mycena s.s.) driven by repeated elements and novel gene families across ecological guilds.</title>
        <authorList>
            <consortium name="Lawrence Berkeley National Laboratory"/>
            <person name="Harder C.B."/>
            <person name="Miyauchi S."/>
            <person name="Viragh M."/>
            <person name="Kuo A."/>
            <person name="Thoen E."/>
            <person name="Andreopoulos B."/>
            <person name="Lu D."/>
            <person name="Skrede I."/>
            <person name="Drula E."/>
            <person name="Henrissat B."/>
            <person name="Morin E."/>
            <person name="Kohler A."/>
            <person name="Barry K."/>
            <person name="LaButti K."/>
            <person name="Morin E."/>
            <person name="Salamov A."/>
            <person name="Lipzen A."/>
            <person name="Mereny Z."/>
            <person name="Hegedus B."/>
            <person name="Baldrian P."/>
            <person name="Stursova M."/>
            <person name="Weitz H."/>
            <person name="Taylor A."/>
            <person name="Grigoriev I.V."/>
            <person name="Nagy L.G."/>
            <person name="Martin F."/>
            <person name="Kauserud H."/>
        </authorList>
    </citation>
    <scope>NUCLEOTIDE SEQUENCE</scope>
    <source>
        <strain evidence="1">9144</strain>
    </source>
</reference>
<dbReference type="EMBL" id="JARJCW010000110">
    <property type="protein sequence ID" value="KAJ7193218.1"/>
    <property type="molecule type" value="Genomic_DNA"/>
</dbReference>
<accession>A0AAD6URY5</accession>
<keyword evidence="2" id="KW-1185">Reference proteome</keyword>
<sequence>MLSELSSPSIIFPMHELVSNVPGLGSFTQDNAYNVQAAFALFQSEYHGIFILPKAPGQWNHIIDPKFHATLSHALNLCAELDPKLLLLLSATRDGATIRIRVSLTHEFSLEEFYSHICCGLARRAAYEAAYYGVVRSESLTAYHDLRVDGILPHIHVENDGWAGDESDVDSDELPELLDAFE</sequence>
<evidence type="ECO:0000313" key="2">
    <source>
        <dbReference type="Proteomes" id="UP001219525"/>
    </source>
</evidence>
<dbReference type="Proteomes" id="UP001219525">
    <property type="component" value="Unassembled WGS sequence"/>
</dbReference>
<organism evidence="1 2">
    <name type="scientific">Mycena pura</name>
    <dbReference type="NCBI Taxonomy" id="153505"/>
    <lineage>
        <taxon>Eukaryota</taxon>
        <taxon>Fungi</taxon>
        <taxon>Dikarya</taxon>
        <taxon>Basidiomycota</taxon>
        <taxon>Agaricomycotina</taxon>
        <taxon>Agaricomycetes</taxon>
        <taxon>Agaricomycetidae</taxon>
        <taxon>Agaricales</taxon>
        <taxon>Marasmiineae</taxon>
        <taxon>Mycenaceae</taxon>
        <taxon>Mycena</taxon>
    </lineage>
</organism>
<comment type="caution">
    <text evidence="1">The sequence shown here is derived from an EMBL/GenBank/DDBJ whole genome shotgun (WGS) entry which is preliminary data.</text>
</comment>
<gene>
    <name evidence="1" type="ORF">GGX14DRAFT_577399</name>
</gene>
<evidence type="ECO:0000313" key="1">
    <source>
        <dbReference type="EMBL" id="KAJ7193218.1"/>
    </source>
</evidence>
<name>A0AAD6URY5_9AGAR</name>
<protein>
    <submittedName>
        <fullName evidence="1">Uncharacterized protein</fullName>
    </submittedName>
</protein>
<proteinExistence type="predicted"/>